<dbReference type="GO" id="GO:0000981">
    <property type="term" value="F:DNA-binding transcription factor activity, RNA polymerase II-specific"/>
    <property type="evidence" value="ECO:0007669"/>
    <property type="project" value="TreeGrafter"/>
</dbReference>
<dbReference type="GO" id="GO:0005634">
    <property type="term" value="C:nucleus"/>
    <property type="evidence" value="ECO:0007669"/>
    <property type="project" value="UniProtKB-SubCell"/>
</dbReference>
<dbReference type="InterPro" id="IPR009057">
    <property type="entry name" value="Homeodomain-like_sf"/>
</dbReference>
<accession>A0A8C3V4M1</accession>
<feature type="domain" description="Homeobox" evidence="12">
    <location>
        <begin position="166"/>
        <end position="214"/>
    </location>
</feature>
<dbReference type="Pfam" id="PF00046">
    <property type="entry name" value="Homeodomain"/>
    <property type="match status" value="1"/>
</dbReference>
<reference evidence="14" key="3">
    <citation type="submission" date="2025-09" db="UniProtKB">
        <authorList>
            <consortium name="Ensembl"/>
        </authorList>
    </citation>
    <scope>IDENTIFICATION</scope>
</reference>
<dbReference type="Proteomes" id="UP000694563">
    <property type="component" value="Chromosome 4"/>
</dbReference>
<keyword evidence="3" id="KW-0217">Developmental protein</keyword>
<evidence type="ECO:0000313" key="14">
    <source>
        <dbReference type="Ensembl" id="ENSCUSP00005021871.1"/>
    </source>
</evidence>
<evidence type="ECO:0000256" key="3">
    <source>
        <dbReference type="ARBA" id="ARBA00022473"/>
    </source>
</evidence>
<evidence type="ECO:0000256" key="11">
    <source>
        <dbReference type="SAM" id="MobiDB-lite"/>
    </source>
</evidence>
<dbReference type="SUPFAM" id="SSF46689">
    <property type="entry name" value="Homeodomain-like"/>
    <property type="match status" value="2"/>
</dbReference>
<dbReference type="PRINTS" id="PR00027">
    <property type="entry name" value="PAIREDBOX"/>
</dbReference>
<feature type="region of interest" description="Disordered" evidence="11">
    <location>
        <begin position="185"/>
        <end position="256"/>
    </location>
</feature>
<evidence type="ECO:0000256" key="6">
    <source>
        <dbReference type="ARBA" id="ARBA00023125"/>
    </source>
</evidence>
<comment type="subcellular location">
    <subcellularLocation>
        <location evidence="1 9 10">Nucleus</location>
    </subcellularLocation>
</comment>
<reference evidence="14" key="1">
    <citation type="submission" date="2020-10" db="EMBL/GenBank/DDBJ databases">
        <title>Catharus ustulatus (Swainson's thrush) genome, bCatUst1, primary haplotype v2.</title>
        <authorList>
            <person name="Delmore K."/>
            <person name="Vafadar M."/>
            <person name="Formenti G."/>
            <person name="Chow W."/>
            <person name="Pelan S."/>
            <person name="Howe K."/>
            <person name="Rhie A."/>
            <person name="Mountcastle J."/>
            <person name="Haase B."/>
            <person name="Fedrigo O."/>
            <person name="Jarvis E.D."/>
        </authorList>
    </citation>
    <scope>NUCLEOTIDE SEQUENCE [LARGE SCALE GENOMIC DNA]</scope>
</reference>
<comment type="similarity">
    <text evidence="2">Belongs to the paired homeobox family.</text>
</comment>
<evidence type="ECO:0000256" key="4">
    <source>
        <dbReference type="ARBA" id="ARBA00022724"/>
    </source>
</evidence>
<dbReference type="Gene3D" id="1.10.10.60">
    <property type="entry name" value="Homeodomain-like"/>
    <property type="match status" value="1"/>
</dbReference>
<feature type="domain" description="Paired" evidence="13">
    <location>
        <begin position="5"/>
        <end position="131"/>
    </location>
</feature>
<reference evidence="14" key="2">
    <citation type="submission" date="2025-08" db="UniProtKB">
        <authorList>
            <consortium name="Ensembl"/>
        </authorList>
    </citation>
    <scope>IDENTIFICATION</scope>
</reference>
<dbReference type="Pfam" id="PF00292">
    <property type="entry name" value="PAX"/>
    <property type="match status" value="1"/>
</dbReference>
<feature type="compositionally biased region" description="Gly residues" evidence="11">
    <location>
        <begin position="244"/>
        <end position="256"/>
    </location>
</feature>
<dbReference type="CDD" id="cd00086">
    <property type="entry name" value="homeodomain"/>
    <property type="match status" value="1"/>
</dbReference>
<dbReference type="PANTHER" id="PTHR45636">
    <property type="entry name" value="PAIRED BOX PROTEIN PAX-6-RELATED-RELATED"/>
    <property type="match status" value="1"/>
</dbReference>
<feature type="DNA-binding region" description="Homeobox" evidence="9">
    <location>
        <begin position="168"/>
        <end position="215"/>
    </location>
</feature>
<dbReference type="Gene3D" id="1.10.10.10">
    <property type="entry name" value="Winged helix-like DNA-binding domain superfamily/Winged helix DNA-binding domain"/>
    <property type="match status" value="2"/>
</dbReference>
<dbReference type="PROSITE" id="PS50071">
    <property type="entry name" value="HOMEOBOX_2"/>
    <property type="match status" value="1"/>
</dbReference>
<evidence type="ECO:0000313" key="15">
    <source>
        <dbReference type="Proteomes" id="UP000694563"/>
    </source>
</evidence>
<dbReference type="PANTHER" id="PTHR45636:SF8">
    <property type="entry name" value="PAIRED BOX PROTEIN PAX-4"/>
    <property type="match status" value="1"/>
</dbReference>
<keyword evidence="4" id="KW-0563">Paired box</keyword>
<evidence type="ECO:0000256" key="1">
    <source>
        <dbReference type="ARBA" id="ARBA00004123"/>
    </source>
</evidence>
<keyword evidence="6 9" id="KW-0238">DNA-binding</keyword>
<evidence type="ECO:0000256" key="5">
    <source>
        <dbReference type="ARBA" id="ARBA00023015"/>
    </source>
</evidence>
<evidence type="ECO:0000256" key="10">
    <source>
        <dbReference type="RuleBase" id="RU000682"/>
    </source>
</evidence>
<keyword evidence="7" id="KW-0804">Transcription</keyword>
<dbReference type="InterPro" id="IPR043565">
    <property type="entry name" value="PAX_fam"/>
</dbReference>
<proteinExistence type="inferred from homology"/>
<protein>
    <submittedName>
        <fullName evidence="14">Paired box 4</fullName>
    </submittedName>
</protein>
<dbReference type="GO" id="GO:0000978">
    <property type="term" value="F:RNA polymerase II cis-regulatory region sequence-specific DNA binding"/>
    <property type="evidence" value="ECO:0007669"/>
    <property type="project" value="TreeGrafter"/>
</dbReference>
<evidence type="ECO:0000259" key="13">
    <source>
        <dbReference type="PROSITE" id="PS51057"/>
    </source>
</evidence>
<keyword evidence="5" id="KW-0805">Transcription regulation</keyword>
<organism evidence="14 15">
    <name type="scientific">Catharus ustulatus</name>
    <name type="common">Russet-backed thrush</name>
    <name type="synonym">Hylocichla ustulatus</name>
    <dbReference type="NCBI Taxonomy" id="91951"/>
    <lineage>
        <taxon>Eukaryota</taxon>
        <taxon>Metazoa</taxon>
        <taxon>Chordata</taxon>
        <taxon>Craniata</taxon>
        <taxon>Vertebrata</taxon>
        <taxon>Euteleostomi</taxon>
        <taxon>Archelosauria</taxon>
        <taxon>Archosauria</taxon>
        <taxon>Dinosauria</taxon>
        <taxon>Saurischia</taxon>
        <taxon>Theropoda</taxon>
        <taxon>Coelurosauria</taxon>
        <taxon>Aves</taxon>
        <taxon>Neognathae</taxon>
        <taxon>Neoaves</taxon>
        <taxon>Telluraves</taxon>
        <taxon>Australaves</taxon>
        <taxon>Passeriformes</taxon>
        <taxon>Turdidae</taxon>
        <taxon>Catharus</taxon>
    </lineage>
</organism>
<feature type="region of interest" description="Disordered" evidence="11">
    <location>
        <begin position="147"/>
        <end position="172"/>
    </location>
</feature>
<dbReference type="Ensembl" id="ENSCUST00005022655.1">
    <property type="protein sequence ID" value="ENSCUSP00005021871.1"/>
    <property type="gene ID" value="ENSCUSG00005013859.1"/>
</dbReference>
<sequence>PHSGGPSGVNQLGGLFLNGRPLPTCKRQRIIALAASGARSSDISRSLKVSNGCVSKILARYYRTGTVGPKGAGGSKPRTATPAVVATIARLKLEQPGLFAWQIRRQLHAEGICASSRIPSVSPESPGIHRVRLHFCLSVPAVSPAAAAPLPQPPPAPGSLQPPRHRSGGRNRTVFSRQQAEALEKEFQRGQYPDPATRQSLAAATQLPDSTIRVRGPRTSRGPRQPGQAAGEEGQLRGQHREPGGGSKPGLGTGSGCGSDCPGLGLSLAPGGSPWHTRDIARHTPWHTPWDSGHTPGTLHGTLHGSLAQWGSRRTKALPVPVSVAVPGVGEPLILPMLGIKSLPLPRSKPFPSSNHSQIQTLSIL</sequence>
<evidence type="ECO:0000256" key="9">
    <source>
        <dbReference type="PROSITE-ProRule" id="PRU00108"/>
    </source>
</evidence>
<dbReference type="InterPro" id="IPR001356">
    <property type="entry name" value="HD"/>
</dbReference>
<dbReference type="PROSITE" id="PS51057">
    <property type="entry name" value="PAIRED_2"/>
    <property type="match status" value="1"/>
</dbReference>
<evidence type="ECO:0000259" key="12">
    <source>
        <dbReference type="PROSITE" id="PS50071"/>
    </source>
</evidence>
<keyword evidence="9 10" id="KW-0371">Homeobox</keyword>
<dbReference type="InterPro" id="IPR001523">
    <property type="entry name" value="Paired_dom"/>
</dbReference>
<feature type="compositionally biased region" description="Polar residues" evidence="11">
    <location>
        <begin position="197"/>
        <end position="209"/>
    </location>
</feature>
<keyword evidence="8 9" id="KW-0539">Nucleus</keyword>
<dbReference type="AlphaFoldDB" id="A0A8C3V4M1"/>
<evidence type="ECO:0000256" key="7">
    <source>
        <dbReference type="ARBA" id="ARBA00023163"/>
    </source>
</evidence>
<evidence type="ECO:0000256" key="2">
    <source>
        <dbReference type="ARBA" id="ARBA00005733"/>
    </source>
</evidence>
<keyword evidence="15" id="KW-1185">Reference proteome</keyword>
<dbReference type="SMART" id="SM00389">
    <property type="entry name" value="HOX"/>
    <property type="match status" value="1"/>
</dbReference>
<dbReference type="SMART" id="SM00351">
    <property type="entry name" value="PAX"/>
    <property type="match status" value="1"/>
</dbReference>
<name>A0A8C3V4M1_CATUS</name>
<evidence type="ECO:0000256" key="8">
    <source>
        <dbReference type="ARBA" id="ARBA00023242"/>
    </source>
</evidence>
<dbReference type="InterPro" id="IPR036388">
    <property type="entry name" value="WH-like_DNA-bd_sf"/>
</dbReference>